<evidence type="ECO:0000259" key="2">
    <source>
        <dbReference type="Pfam" id="PF18126"/>
    </source>
</evidence>
<dbReference type="GO" id="GO:0003735">
    <property type="term" value="F:structural constituent of ribosome"/>
    <property type="evidence" value="ECO:0007669"/>
    <property type="project" value="InterPro"/>
</dbReference>
<proteinExistence type="predicted"/>
<evidence type="ECO:0000256" key="1">
    <source>
        <dbReference type="SAM" id="MobiDB-lite"/>
    </source>
</evidence>
<evidence type="ECO:0000313" key="3">
    <source>
        <dbReference type="EMBL" id="KAK5109727.1"/>
    </source>
</evidence>
<feature type="region of interest" description="Disordered" evidence="1">
    <location>
        <begin position="32"/>
        <end position="74"/>
    </location>
</feature>
<dbReference type="Proteomes" id="UP001310890">
    <property type="component" value="Unassembled WGS sequence"/>
</dbReference>
<evidence type="ECO:0000313" key="4">
    <source>
        <dbReference type="Proteomes" id="UP001310890"/>
    </source>
</evidence>
<name>A0AAN7TN52_9PEZI</name>
<dbReference type="EMBL" id="JAVRRL010000059">
    <property type="protein sequence ID" value="KAK5109727.1"/>
    <property type="molecule type" value="Genomic_DNA"/>
</dbReference>
<dbReference type="InterPro" id="IPR040922">
    <property type="entry name" value="Ribosomal_mL59_dom"/>
</dbReference>
<dbReference type="PANTHER" id="PTHR28041">
    <property type="entry name" value="54S RIBOSOMAL PROTEIN L25, MITOCHONDRIAL"/>
    <property type="match status" value="1"/>
</dbReference>
<protein>
    <recommendedName>
        <fullName evidence="2">Large ribosomal subunit protein mL59 domain-containing protein</fullName>
    </recommendedName>
</protein>
<comment type="caution">
    <text evidence="3">The sequence shown here is derived from an EMBL/GenBank/DDBJ whole genome shotgun (WGS) entry which is preliminary data.</text>
</comment>
<sequence>MAATSAVEHIALAQALPPRLLHFFKRFPPPQLSASASTTTTTSEPPTTTANPPRWKTNPFLPSKNPSTGHWHSPHYSLRRQADLFRLATEHNVLSLMPASPKHPETKAQKRIEHGLRVKGTGEGQRVKGKLWERTLQSRLEMRRQAMESMPDMIQLWRERGHGMGWKRFPRGKGKMGKEDVFKPDMRHAWVHERAAPGN</sequence>
<dbReference type="PANTHER" id="PTHR28041:SF1">
    <property type="entry name" value="LARGE RIBOSOMAL SUBUNIT PROTEIN ML59"/>
    <property type="match status" value="1"/>
</dbReference>
<accession>A0AAN7TN52</accession>
<reference evidence="3" key="1">
    <citation type="submission" date="2023-08" db="EMBL/GenBank/DDBJ databases">
        <title>Black Yeasts Isolated from many extreme environments.</title>
        <authorList>
            <person name="Coleine C."/>
            <person name="Stajich J.E."/>
            <person name="Selbmann L."/>
        </authorList>
    </citation>
    <scope>NUCLEOTIDE SEQUENCE</scope>
    <source>
        <strain evidence="3">CCFEE 5401</strain>
    </source>
</reference>
<feature type="domain" description="Large ribosomal subunit protein mL59" evidence="2">
    <location>
        <begin position="18"/>
        <end position="159"/>
    </location>
</feature>
<dbReference type="InterPro" id="IPR037507">
    <property type="entry name" value="Ribosomal_mL59"/>
</dbReference>
<dbReference type="Pfam" id="PF18126">
    <property type="entry name" value="Mitoc_mL59"/>
    <property type="match status" value="1"/>
</dbReference>
<feature type="compositionally biased region" description="Low complexity" evidence="1">
    <location>
        <begin position="32"/>
        <end position="53"/>
    </location>
</feature>
<gene>
    <name evidence="3" type="ORF">LTR62_006567</name>
</gene>
<organism evidence="3 4">
    <name type="scientific">Meristemomyces frigidus</name>
    <dbReference type="NCBI Taxonomy" id="1508187"/>
    <lineage>
        <taxon>Eukaryota</taxon>
        <taxon>Fungi</taxon>
        <taxon>Dikarya</taxon>
        <taxon>Ascomycota</taxon>
        <taxon>Pezizomycotina</taxon>
        <taxon>Dothideomycetes</taxon>
        <taxon>Dothideomycetidae</taxon>
        <taxon>Mycosphaerellales</taxon>
        <taxon>Teratosphaeriaceae</taxon>
        <taxon>Meristemomyces</taxon>
    </lineage>
</organism>
<dbReference type="GO" id="GO:0005762">
    <property type="term" value="C:mitochondrial large ribosomal subunit"/>
    <property type="evidence" value="ECO:0007669"/>
    <property type="project" value="InterPro"/>
</dbReference>
<dbReference type="AlphaFoldDB" id="A0AAN7TN52"/>